<sequence length="596" mass="69806">MVCLMFHYCSLENLCDRIRPLEGRSVNVFLRCLLTLFDLDCRAAKLFHDIVPKCISINEEEMLKSGSLYVGQCSTLVELAKRLSFNYDDVMLSGMYSSNLADYHTTLRNSCEIISFLCCSGNVEENLLKRSYESLWNVLMRSRHRGVIDHVSECFLRVTDFCLIQKKAVEHPKILLEKTKKLVSMEECETRDLAFSVVINCLAERLSLFQPTFEYMLFLLKNGSFRTAERVLHIIQSILCCARSDVSANYWNTFCLLLDVFRSEAWMVRGRACHCFSALVCRLVGEYTNGYPLFIFISKNRDFWRGFVEIFTAMDMSDPSLILILSFIARIQVIDQNLYSLNEWRTVEKIRQRLLEILLQCRQMRTAHLIINCLFCFGFRITEKYCKALNKKKHSQNLLHFVNYALLRDDRIRCENVLKTGFDREENILFSSKAGRILSEVMELSLPIYRNSLTVQPKFFTLFVSIERLVLSAKELNRLWASHALVLCSEAVLKRLFDLRLRFFCCSCSLLMDEQYNIRRVTSRLLSFMASRQPYSVSPVICIKDLIRKIINDGVEVNELLQFWREWTSSNSIRRRKFNRYFEDSFIEHLILLSSS</sequence>
<reference evidence="1 2" key="1">
    <citation type="submission" date="2024-08" db="EMBL/GenBank/DDBJ databases">
        <title>Gnathostoma spinigerum genome.</title>
        <authorList>
            <person name="Gonzalez-Bertolin B."/>
            <person name="Monzon S."/>
            <person name="Zaballos A."/>
            <person name="Jimenez P."/>
            <person name="Dekumyoy P."/>
            <person name="Varona S."/>
            <person name="Cuesta I."/>
            <person name="Sumanam S."/>
            <person name="Adisakwattana P."/>
            <person name="Gasser R.B."/>
            <person name="Hernandez-Gonzalez A."/>
            <person name="Young N.D."/>
            <person name="Perteguer M.J."/>
        </authorList>
    </citation>
    <scope>NUCLEOTIDE SEQUENCE [LARGE SCALE GENOMIC DNA]</scope>
    <source>
        <strain evidence="1">AL3</strain>
        <tissue evidence="1">Liver</tissue>
    </source>
</reference>
<accession>A0ABD6EFI0</accession>
<protein>
    <submittedName>
        <fullName evidence="1">Uncharacterized protein</fullName>
    </submittedName>
</protein>
<organism evidence="1 2">
    <name type="scientific">Gnathostoma spinigerum</name>
    <dbReference type="NCBI Taxonomy" id="75299"/>
    <lineage>
        <taxon>Eukaryota</taxon>
        <taxon>Metazoa</taxon>
        <taxon>Ecdysozoa</taxon>
        <taxon>Nematoda</taxon>
        <taxon>Chromadorea</taxon>
        <taxon>Rhabditida</taxon>
        <taxon>Spirurina</taxon>
        <taxon>Gnathostomatomorpha</taxon>
        <taxon>Gnathostomatoidea</taxon>
        <taxon>Gnathostomatidae</taxon>
        <taxon>Gnathostoma</taxon>
    </lineage>
</organism>
<proteinExistence type="predicted"/>
<keyword evidence="2" id="KW-1185">Reference proteome</keyword>
<dbReference type="EMBL" id="JBGFUD010003477">
    <property type="protein sequence ID" value="MFH4978749.1"/>
    <property type="molecule type" value="Genomic_DNA"/>
</dbReference>
<dbReference type="AlphaFoldDB" id="A0ABD6EFI0"/>
<name>A0ABD6EFI0_9BILA</name>
<gene>
    <name evidence="1" type="ORF">AB6A40_005458</name>
</gene>
<evidence type="ECO:0000313" key="2">
    <source>
        <dbReference type="Proteomes" id="UP001608902"/>
    </source>
</evidence>
<evidence type="ECO:0000313" key="1">
    <source>
        <dbReference type="EMBL" id="MFH4978749.1"/>
    </source>
</evidence>
<dbReference type="Proteomes" id="UP001608902">
    <property type="component" value="Unassembled WGS sequence"/>
</dbReference>
<comment type="caution">
    <text evidence="1">The sequence shown here is derived from an EMBL/GenBank/DDBJ whole genome shotgun (WGS) entry which is preliminary data.</text>
</comment>